<evidence type="ECO:0000256" key="8">
    <source>
        <dbReference type="ARBA" id="ARBA00023316"/>
    </source>
</evidence>
<proteinExistence type="inferred from homology"/>
<keyword evidence="6 11" id="KW-0472">Membrane</keyword>
<dbReference type="GO" id="GO:0015926">
    <property type="term" value="F:glucosidase activity"/>
    <property type="evidence" value="ECO:0007669"/>
    <property type="project" value="TreeGrafter"/>
</dbReference>
<dbReference type="Proteomes" id="UP001163850">
    <property type="component" value="Unassembled WGS sequence"/>
</dbReference>
<dbReference type="InterPro" id="IPR040453">
    <property type="entry name" value="Mnd1_HTH"/>
</dbReference>
<evidence type="ECO:0000256" key="11">
    <source>
        <dbReference type="SAM" id="Phobius"/>
    </source>
</evidence>
<feature type="domain" description="GH16" evidence="12">
    <location>
        <begin position="147"/>
        <end position="550"/>
    </location>
</feature>
<dbReference type="SUPFAM" id="SSF49899">
    <property type="entry name" value="Concanavalin A-like lectins/glucanases"/>
    <property type="match status" value="1"/>
</dbReference>
<feature type="transmembrane region" description="Helical" evidence="11">
    <location>
        <begin position="85"/>
        <end position="108"/>
    </location>
</feature>
<comment type="caution">
    <text evidence="13">The sequence shown here is derived from an EMBL/GenBank/DDBJ whole genome shotgun (WGS) entry which is preliminary data.</text>
</comment>
<dbReference type="PROSITE" id="PS51762">
    <property type="entry name" value="GH16_2"/>
    <property type="match status" value="1"/>
</dbReference>
<feature type="compositionally biased region" description="Polar residues" evidence="10">
    <location>
        <begin position="1"/>
        <end position="18"/>
    </location>
</feature>
<dbReference type="CDD" id="cd02180">
    <property type="entry name" value="GH16_fungal_KRE6_glucanase"/>
    <property type="match status" value="1"/>
</dbReference>
<dbReference type="GO" id="GO:0006078">
    <property type="term" value="P:(1-&gt;6)-beta-D-glucan biosynthetic process"/>
    <property type="evidence" value="ECO:0007669"/>
    <property type="project" value="TreeGrafter"/>
</dbReference>
<dbReference type="GO" id="GO:0031505">
    <property type="term" value="P:fungal-type cell wall organization"/>
    <property type="evidence" value="ECO:0007669"/>
    <property type="project" value="TreeGrafter"/>
</dbReference>
<dbReference type="InterPro" id="IPR013320">
    <property type="entry name" value="ConA-like_dom_sf"/>
</dbReference>
<dbReference type="EMBL" id="MU801901">
    <property type="protein sequence ID" value="KAJ3989100.1"/>
    <property type="molecule type" value="Genomic_DNA"/>
</dbReference>
<protein>
    <submittedName>
        <fullName evidence="13">Beta-glucan synthesis-associated protein-domain-containing protein</fullName>
    </submittedName>
</protein>
<keyword evidence="4" id="KW-0735">Signal-anchor</keyword>
<comment type="similarity">
    <text evidence="2">Belongs to the SKN1/KRE6 family.</text>
</comment>
<gene>
    <name evidence="13" type="ORF">F5890DRAFT_1470955</name>
</gene>
<dbReference type="InterPro" id="IPR005629">
    <property type="entry name" value="Skn1/Kre6/Sbg1"/>
</dbReference>
<dbReference type="Pfam" id="PF03935">
    <property type="entry name" value="SKN1_KRE6_Sbg1"/>
    <property type="match status" value="1"/>
</dbReference>
<dbReference type="PANTHER" id="PTHR31361">
    <property type="entry name" value="BETA-GLUCAN SYNTHESIS-ASSOCIATED PROTEIN KRE6-RELATED"/>
    <property type="match status" value="1"/>
</dbReference>
<evidence type="ECO:0000256" key="9">
    <source>
        <dbReference type="SAM" id="Coils"/>
    </source>
</evidence>
<evidence type="ECO:0000256" key="10">
    <source>
        <dbReference type="SAM" id="MobiDB-lite"/>
    </source>
</evidence>
<evidence type="ECO:0000256" key="6">
    <source>
        <dbReference type="ARBA" id="ARBA00023136"/>
    </source>
</evidence>
<dbReference type="GO" id="GO:0005789">
    <property type="term" value="C:endoplasmic reticulum membrane"/>
    <property type="evidence" value="ECO:0007669"/>
    <property type="project" value="TreeGrafter"/>
</dbReference>
<dbReference type="Pfam" id="PF03962">
    <property type="entry name" value="Mnd1"/>
    <property type="match status" value="1"/>
</dbReference>
<accession>A0AA38Q836</accession>
<keyword evidence="8" id="KW-0961">Cell wall biogenesis/degradation</keyword>
<dbReference type="GO" id="GO:0005886">
    <property type="term" value="C:plasma membrane"/>
    <property type="evidence" value="ECO:0007669"/>
    <property type="project" value="TreeGrafter"/>
</dbReference>
<feature type="region of interest" description="Disordered" evidence="10">
    <location>
        <begin position="1"/>
        <end position="27"/>
    </location>
</feature>
<organism evidence="13 14">
    <name type="scientific">Lentinula detonsa</name>
    <dbReference type="NCBI Taxonomy" id="2804962"/>
    <lineage>
        <taxon>Eukaryota</taxon>
        <taxon>Fungi</taxon>
        <taxon>Dikarya</taxon>
        <taxon>Basidiomycota</taxon>
        <taxon>Agaricomycotina</taxon>
        <taxon>Agaricomycetes</taxon>
        <taxon>Agaricomycetidae</taxon>
        <taxon>Agaricales</taxon>
        <taxon>Marasmiineae</taxon>
        <taxon>Omphalotaceae</taxon>
        <taxon>Lentinula</taxon>
    </lineage>
</organism>
<dbReference type="PANTHER" id="PTHR31361:SF1">
    <property type="entry name" value="BETA-GLUCAN SYNTHESIS-ASSOCIATED PROTEIN KRE6-RELATED"/>
    <property type="match status" value="1"/>
</dbReference>
<evidence type="ECO:0000256" key="1">
    <source>
        <dbReference type="ARBA" id="ARBA00004606"/>
    </source>
</evidence>
<evidence type="ECO:0000256" key="2">
    <source>
        <dbReference type="ARBA" id="ARBA00010962"/>
    </source>
</evidence>
<evidence type="ECO:0000256" key="4">
    <source>
        <dbReference type="ARBA" id="ARBA00022968"/>
    </source>
</evidence>
<dbReference type="AlphaFoldDB" id="A0AA38Q836"/>
<dbReference type="InterPro" id="IPR000757">
    <property type="entry name" value="Beta-glucanase-like"/>
</dbReference>
<evidence type="ECO:0000313" key="13">
    <source>
        <dbReference type="EMBL" id="KAJ3989100.1"/>
    </source>
</evidence>
<comment type="subcellular location">
    <subcellularLocation>
        <location evidence="1">Membrane</location>
        <topology evidence="1">Single-pass type II membrane protein</topology>
    </subcellularLocation>
</comment>
<keyword evidence="7" id="KW-0325">Glycoprotein</keyword>
<keyword evidence="3 11" id="KW-0812">Transmembrane</keyword>
<evidence type="ECO:0000256" key="7">
    <source>
        <dbReference type="ARBA" id="ARBA00023180"/>
    </source>
</evidence>
<evidence type="ECO:0000256" key="5">
    <source>
        <dbReference type="ARBA" id="ARBA00022989"/>
    </source>
</evidence>
<name>A0AA38Q836_9AGAR</name>
<reference evidence="13" key="1">
    <citation type="submission" date="2022-08" db="EMBL/GenBank/DDBJ databases">
        <authorList>
            <consortium name="DOE Joint Genome Institute"/>
            <person name="Min B."/>
            <person name="Riley R."/>
            <person name="Sierra-Patev S."/>
            <person name="Naranjo-Ortiz M."/>
            <person name="Looney B."/>
            <person name="Konkel Z."/>
            <person name="Slot J.C."/>
            <person name="Sakamoto Y."/>
            <person name="Steenwyk J.L."/>
            <person name="Rokas A."/>
            <person name="Carro J."/>
            <person name="Camarero S."/>
            <person name="Ferreira P."/>
            <person name="Molpeceres G."/>
            <person name="Ruiz-Duenas F.J."/>
            <person name="Serrano A."/>
            <person name="Henrissat B."/>
            <person name="Drula E."/>
            <person name="Hughes K.W."/>
            <person name="Mata J.L."/>
            <person name="Ishikawa N.K."/>
            <person name="Vargas-Isla R."/>
            <person name="Ushijima S."/>
            <person name="Smith C.A."/>
            <person name="Ahrendt S."/>
            <person name="Andreopoulos W."/>
            <person name="He G."/>
            <person name="Labutti K."/>
            <person name="Lipzen A."/>
            <person name="Ng V."/>
            <person name="Sandor L."/>
            <person name="Barry K."/>
            <person name="Martinez A.T."/>
            <person name="Xiao Y."/>
            <person name="Gibbons J.G."/>
            <person name="Terashima K."/>
            <person name="Hibbett D.S."/>
            <person name="Grigoriev I.V."/>
        </authorList>
    </citation>
    <scope>NUCLEOTIDE SEQUENCE</scope>
    <source>
        <strain evidence="13">TFB7829</strain>
    </source>
</reference>
<feature type="coiled-coil region" evidence="9">
    <location>
        <begin position="659"/>
        <end position="713"/>
    </location>
</feature>
<evidence type="ECO:0000256" key="3">
    <source>
        <dbReference type="ARBA" id="ARBA00022692"/>
    </source>
</evidence>
<keyword evidence="5 11" id="KW-1133">Transmembrane helix</keyword>
<dbReference type="Gene3D" id="2.60.120.200">
    <property type="match status" value="2"/>
</dbReference>
<evidence type="ECO:0000313" key="14">
    <source>
        <dbReference type="Proteomes" id="UP001163850"/>
    </source>
</evidence>
<keyword evidence="9" id="KW-0175">Coiled coil</keyword>
<sequence length="778" mass="85946">MTLVRSQSAWSFASNSDSPYPDSVNRRSRGEFPSIYEKLALAVDPQLWGSDLSANVVESDDELHTPEKKTRDVEHDGNAWSKRGVLNLGFLLLLCLGVMSLFIGYPVAHSLLSPSPSTQGAFNIGGLNASGQVPAMPGNWGLIDLETPQEAQTLPSWKDASQTMQLVFSDEFNTPGRTFYPGDDPYWEAADLHYWETNNLEWYSPQAVTTANGSLVITLSEKNTHDLNFQGGLVSTWYGNLSSTTLFRSIDPMDRNKFCFTGGYVETSLVIPGANNVLGLWPAVWTMGNLGRAGYGATLEGTWPYTYDSCDVGTVQNQTLNGQPEAATVNGDAGKGGVLSYLPGQKLSRCTCAGEDHPGPKHSDGTFVGRSAPEIDVLEAQIDQNTFVAEVSQSAQWAPFNQAYIWNNDSDNMILADPSISQLNGFMGNVEQQATSVVTATNTSCYEYDGGCFQTYGFEYKPGFDDANLLFPPQYITWISSGKISWGLNVAGLGADSAVNISARSVPQEPMYLLANLGMSTNFGPVDLNHLQFPVHLTIDYIRVYQPSNAINIGCDPPDFPTEAYINKLKWHREVSQQKKNGSNYSKYSMKLLSRVHISNKDFYQLKELERLGPKLKGIVSQSVKEVLQSLVDDGLVQGDKIVFWSFPSHQGAVIQGRVENAKEIKASHQAQLLEIQQSISNEKSIRVESAKRTAAITKLQGLKRELAKLDEELTAYGACDPVKLEETRRAITLGKEAAIRWTENYSILLPHFLSQSMVPIEDVRKYLEIDEEYEDIM</sequence>
<evidence type="ECO:0000259" key="12">
    <source>
        <dbReference type="PROSITE" id="PS51762"/>
    </source>
</evidence>